<organism evidence="1 2">
    <name type="scientific">Fulvivirga marina</name>
    <dbReference type="NCBI Taxonomy" id="2494733"/>
    <lineage>
        <taxon>Bacteria</taxon>
        <taxon>Pseudomonadati</taxon>
        <taxon>Bacteroidota</taxon>
        <taxon>Cytophagia</taxon>
        <taxon>Cytophagales</taxon>
        <taxon>Fulvivirgaceae</taxon>
        <taxon>Fulvivirga</taxon>
    </lineage>
</organism>
<dbReference type="EMBL" id="JAEUGD010000023">
    <property type="protein sequence ID" value="MBL6446349.1"/>
    <property type="molecule type" value="Genomic_DNA"/>
</dbReference>
<name>A0A937FUU5_9BACT</name>
<gene>
    <name evidence="1" type="ORF">JMN32_08520</name>
</gene>
<evidence type="ECO:0000313" key="2">
    <source>
        <dbReference type="Proteomes" id="UP000614216"/>
    </source>
</evidence>
<comment type="caution">
    <text evidence="1">The sequence shown here is derived from an EMBL/GenBank/DDBJ whole genome shotgun (WGS) entry which is preliminary data.</text>
</comment>
<evidence type="ECO:0000313" key="1">
    <source>
        <dbReference type="EMBL" id="MBL6446349.1"/>
    </source>
</evidence>
<dbReference type="Proteomes" id="UP000614216">
    <property type="component" value="Unassembled WGS sequence"/>
</dbReference>
<reference evidence="1" key="1">
    <citation type="submission" date="2021-01" db="EMBL/GenBank/DDBJ databases">
        <title>Fulvivirga kasyanovii gen. nov., sp nov., a novel member of the phylum Bacteroidetes isolated from seawater in a mussel farm.</title>
        <authorList>
            <person name="Zhao L.-H."/>
            <person name="Wang Z.-J."/>
        </authorList>
    </citation>
    <scope>NUCLEOTIDE SEQUENCE</scope>
    <source>
        <strain evidence="1">29W222</strain>
    </source>
</reference>
<dbReference type="RefSeq" id="WP_202855882.1">
    <property type="nucleotide sequence ID" value="NZ_JAEUGD010000023.1"/>
</dbReference>
<dbReference type="AlphaFoldDB" id="A0A937FUU5"/>
<sequence>MITYNQDKKELKVIVPLESITELHSYQRGLLGVLAEIQIKECSETLKGNIKSVYKLLKHFLLDTGFLNQHEFFTNECKALMINGKSRKL</sequence>
<protein>
    <submittedName>
        <fullName evidence="1">Uncharacterized protein</fullName>
    </submittedName>
</protein>
<keyword evidence="2" id="KW-1185">Reference proteome</keyword>
<proteinExistence type="predicted"/>
<accession>A0A937FUU5</accession>